<dbReference type="Ensembl" id="ENSHCOT00000010149.1">
    <property type="protein sequence ID" value="ENSHCOP00000018873.1"/>
    <property type="gene ID" value="ENSHCOG00000003772.1"/>
</dbReference>
<dbReference type="GO" id="GO:0007080">
    <property type="term" value="P:mitotic metaphase chromosome alignment"/>
    <property type="evidence" value="ECO:0007669"/>
    <property type="project" value="TreeGrafter"/>
</dbReference>
<feature type="domain" description="Sororin C-terminal region" evidence="7">
    <location>
        <begin position="233"/>
        <end position="256"/>
    </location>
</feature>
<evidence type="ECO:0000256" key="6">
    <source>
        <dbReference type="SAM" id="MobiDB-lite"/>
    </source>
</evidence>
<dbReference type="InterPro" id="IPR018605">
    <property type="entry name" value="Sororin"/>
</dbReference>
<reference evidence="8" key="1">
    <citation type="submission" date="2025-08" db="UniProtKB">
        <authorList>
            <consortium name="Ensembl"/>
        </authorList>
    </citation>
    <scope>IDENTIFICATION</scope>
</reference>
<dbReference type="GO" id="GO:0005634">
    <property type="term" value="C:nucleus"/>
    <property type="evidence" value="ECO:0007669"/>
    <property type="project" value="UniProtKB-SubCell"/>
</dbReference>
<evidence type="ECO:0000256" key="2">
    <source>
        <dbReference type="ARBA" id="ARBA00022776"/>
    </source>
</evidence>
<dbReference type="InterPro" id="IPR057337">
    <property type="entry name" value="Sororin_C"/>
</dbReference>
<dbReference type="GeneTree" id="ENSGT00390000010028"/>
<dbReference type="PANTHER" id="PTHR31092:SF2">
    <property type="entry name" value="SORORIN"/>
    <property type="match status" value="1"/>
</dbReference>
<dbReference type="GO" id="GO:0051301">
    <property type="term" value="P:cell division"/>
    <property type="evidence" value="ECO:0007669"/>
    <property type="project" value="UniProtKB-KW"/>
</dbReference>
<dbReference type="STRING" id="109280.ENSHCOP00000018873"/>
<dbReference type="GO" id="GO:0006302">
    <property type="term" value="P:double-strand break repair"/>
    <property type="evidence" value="ECO:0007669"/>
    <property type="project" value="TreeGrafter"/>
</dbReference>
<protein>
    <recommendedName>
        <fullName evidence="7">Sororin C-terminal region domain-containing protein</fullName>
    </recommendedName>
</protein>
<feature type="compositionally biased region" description="Basic and acidic residues" evidence="6">
    <location>
        <begin position="59"/>
        <end position="82"/>
    </location>
</feature>
<dbReference type="GO" id="GO:0031536">
    <property type="term" value="P:positive regulation of exit from mitosis"/>
    <property type="evidence" value="ECO:0007669"/>
    <property type="project" value="TreeGrafter"/>
</dbReference>
<dbReference type="GO" id="GO:0007064">
    <property type="term" value="P:mitotic sister chromatid cohesion"/>
    <property type="evidence" value="ECO:0007669"/>
    <property type="project" value="TreeGrafter"/>
</dbReference>
<dbReference type="AlphaFoldDB" id="A0A3Q2YMJ5"/>
<dbReference type="OMA" id="KKVQQID"/>
<feature type="compositionally biased region" description="Polar residues" evidence="6">
    <location>
        <begin position="38"/>
        <end position="51"/>
    </location>
</feature>
<dbReference type="Pfam" id="PF25220">
    <property type="entry name" value="Sororin_C"/>
    <property type="match status" value="1"/>
</dbReference>
<keyword evidence="9" id="KW-1185">Reference proteome</keyword>
<feature type="compositionally biased region" description="Pro residues" evidence="6">
    <location>
        <begin position="115"/>
        <end position="128"/>
    </location>
</feature>
<reference evidence="8" key="2">
    <citation type="submission" date="2025-09" db="UniProtKB">
        <authorList>
            <consortium name="Ensembl"/>
        </authorList>
    </citation>
    <scope>IDENTIFICATION</scope>
</reference>
<proteinExistence type="inferred from homology"/>
<evidence type="ECO:0000256" key="5">
    <source>
        <dbReference type="ARBA" id="ARBA00093465"/>
    </source>
</evidence>
<organism evidence="8 9">
    <name type="scientific">Hippocampus comes</name>
    <name type="common">Tiger tail seahorse</name>
    <dbReference type="NCBI Taxonomy" id="109280"/>
    <lineage>
        <taxon>Eukaryota</taxon>
        <taxon>Metazoa</taxon>
        <taxon>Chordata</taxon>
        <taxon>Craniata</taxon>
        <taxon>Vertebrata</taxon>
        <taxon>Euteleostomi</taxon>
        <taxon>Actinopterygii</taxon>
        <taxon>Neopterygii</taxon>
        <taxon>Teleostei</taxon>
        <taxon>Neoteleostei</taxon>
        <taxon>Acanthomorphata</taxon>
        <taxon>Syngnathiaria</taxon>
        <taxon>Syngnathiformes</taxon>
        <taxon>Syngnathoidei</taxon>
        <taxon>Syngnathidae</taxon>
        <taxon>Hippocampus</taxon>
    </lineage>
</organism>
<evidence type="ECO:0000313" key="8">
    <source>
        <dbReference type="Ensembl" id="ENSHCOP00000018873.1"/>
    </source>
</evidence>
<keyword evidence="2" id="KW-0498">Mitosis</keyword>
<keyword evidence="1" id="KW-0132">Cell division</keyword>
<comment type="similarity">
    <text evidence="5">Belongs to the sororin family.</text>
</comment>
<evidence type="ECO:0000256" key="4">
    <source>
        <dbReference type="ARBA" id="ARBA00023306"/>
    </source>
</evidence>
<dbReference type="PANTHER" id="PTHR31092">
    <property type="entry name" value="SORORIN"/>
    <property type="match status" value="1"/>
</dbReference>
<accession>A0A3Q2YMJ5</accession>
<dbReference type="Proteomes" id="UP000264820">
    <property type="component" value="Unplaced"/>
</dbReference>
<keyword evidence="4" id="KW-0131">Cell cycle</keyword>
<keyword evidence="3" id="KW-0539">Nucleus</keyword>
<name>A0A3Q2YMJ5_HIPCM</name>
<sequence length="256" mass="28416">IKSRIAAQVCPGLTFSRDSEPPDGGTLRRRSPRLTSPLVNTENNMARNSNAPVKRFTLKKIEPRKTTIAAVHDKENTPRRSEGSQQKKQKISTPGPVRETRRSSGAKNKAAMPSPILPPSTPVQPRPQQPAEDAREAMWSQKVRRSYTRISDKSFNSHDARETLFGFEMLQTPEVGRSLSRAQTTLEVSSTASGPSSFILDAEDCVPDPDIPGVALAKKKKKRRKVQQIDVTELDALSAKMNAEFQEAEQFELVVE</sequence>
<evidence type="ECO:0000256" key="1">
    <source>
        <dbReference type="ARBA" id="ARBA00022618"/>
    </source>
</evidence>
<evidence type="ECO:0000313" key="9">
    <source>
        <dbReference type="Proteomes" id="UP000264820"/>
    </source>
</evidence>
<feature type="region of interest" description="Disordered" evidence="6">
    <location>
        <begin position="1"/>
        <end position="141"/>
    </location>
</feature>
<evidence type="ECO:0000256" key="3">
    <source>
        <dbReference type="ARBA" id="ARBA00023242"/>
    </source>
</evidence>
<evidence type="ECO:0000259" key="7">
    <source>
        <dbReference type="Pfam" id="PF25220"/>
    </source>
</evidence>